<dbReference type="STRING" id="1847728.BTM29_01465"/>
<sequence>MNLEERIGIYYTSLTKSEKDVYQAVLNNPEVIVDKSIQEAAISYNVSPASIQRFVKRVGYRGYTEFKLDVEDIIAQNNNKDSSTGNSKLSGIIDAYLKTFKTLRDMDIDNVMYQLANDIKKYDIVKALGIGNSALSAEQLVYSMYSEEKFIEAIPDKIKIDYLENCLTDKYLLIIFSVTGSTITYEKLMQTAQKKHIKVYLITMNQETPLLKYTDNSIILPSTNIRNTDNSLYRVDNRTILYSFAEVISYYYASLN</sequence>
<dbReference type="KEGG" id="lalw:BTM29_01465"/>
<dbReference type="SUPFAM" id="SSF46689">
    <property type="entry name" value="Homeodomain-like"/>
    <property type="match status" value="1"/>
</dbReference>
<proteinExistence type="predicted"/>
<dbReference type="GO" id="GO:0097367">
    <property type="term" value="F:carbohydrate derivative binding"/>
    <property type="evidence" value="ECO:0007669"/>
    <property type="project" value="InterPro"/>
</dbReference>
<dbReference type="OrthoDB" id="1648815at2"/>
<dbReference type="InterPro" id="IPR009057">
    <property type="entry name" value="Homeodomain-like_sf"/>
</dbReference>
<dbReference type="InterPro" id="IPR036388">
    <property type="entry name" value="WH-like_DNA-bd_sf"/>
</dbReference>
<gene>
    <name evidence="3" type="ORF">BTM29_01465</name>
</gene>
<name>A0A1P8Q0H2_9LACO</name>
<dbReference type="Gene3D" id="1.10.10.10">
    <property type="entry name" value="Winged helix-like DNA-binding domain superfamily/Winged helix DNA-binding domain"/>
    <property type="match status" value="1"/>
</dbReference>
<evidence type="ECO:0000259" key="1">
    <source>
        <dbReference type="PROSITE" id="PS51071"/>
    </source>
</evidence>
<accession>A0A1P8Q0H2</accession>
<keyword evidence="4" id="KW-1185">Reference proteome</keyword>
<evidence type="ECO:0000259" key="2">
    <source>
        <dbReference type="PROSITE" id="PS51464"/>
    </source>
</evidence>
<dbReference type="GO" id="GO:0003700">
    <property type="term" value="F:DNA-binding transcription factor activity"/>
    <property type="evidence" value="ECO:0007669"/>
    <property type="project" value="InterPro"/>
</dbReference>
<feature type="domain" description="SIS" evidence="2">
    <location>
        <begin position="115"/>
        <end position="256"/>
    </location>
</feature>
<dbReference type="GO" id="GO:1901135">
    <property type="term" value="P:carbohydrate derivative metabolic process"/>
    <property type="evidence" value="ECO:0007669"/>
    <property type="project" value="InterPro"/>
</dbReference>
<dbReference type="AlphaFoldDB" id="A0A1P8Q0H2"/>
<evidence type="ECO:0000313" key="3">
    <source>
        <dbReference type="EMBL" id="APX71299.1"/>
    </source>
</evidence>
<dbReference type="PROSITE" id="PS51464">
    <property type="entry name" value="SIS"/>
    <property type="match status" value="1"/>
</dbReference>
<dbReference type="Proteomes" id="UP000187499">
    <property type="component" value="Chromosome"/>
</dbReference>
<dbReference type="PANTHER" id="PTHR30514">
    <property type="entry name" value="GLUCOKINASE"/>
    <property type="match status" value="1"/>
</dbReference>
<feature type="domain" description="HTH rpiR-type" evidence="1">
    <location>
        <begin position="1"/>
        <end position="77"/>
    </location>
</feature>
<dbReference type="InterPro" id="IPR000281">
    <property type="entry name" value="HTH_RpiR"/>
</dbReference>
<dbReference type="Gene3D" id="3.40.50.10490">
    <property type="entry name" value="Glucose-6-phosphate isomerase like protein, domain 1"/>
    <property type="match status" value="1"/>
</dbReference>
<dbReference type="EMBL" id="CP019323">
    <property type="protein sequence ID" value="APX71299.1"/>
    <property type="molecule type" value="Genomic_DNA"/>
</dbReference>
<organism evidence="3 4">
    <name type="scientific">Companilactobacillus allii</name>
    <dbReference type="NCBI Taxonomy" id="1847728"/>
    <lineage>
        <taxon>Bacteria</taxon>
        <taxon>Bacillati</taxon>
        <taxon>Bacillota</taxon>
        <taxon>Bacilli</taxon>
        <taxon>Lactobacillales</taxon>
        <taxon>Lactobacillaceae</taxon>
        <taxon>Companilactobacillus</taxon>
    </lineage>
</organism>
<dbReference type="GO" id="GO:0003677">
    <property type="term" value="F:DNA binding"/>
    <property type="evidence" value="ECO:0007669"/>
    <property type="project" value="InterPro"/>
</dbReference>
<dbReference type="InterPro" id="IPR001347">
    <property type="entry name" value="SIS_dom"/>
</dbReference>
<dbReference type="PANTHER" id="PTHR30514:SF1">
    <property type="entry name" value="HTH-TYPE TRANSCRIPTIONAL REGULATOR HEXR-RELATED"/>
    <property type="match status" value="1"/>
</dbReference>
<evidence type="ECO:0008006" key="5">
    <source>
        <dbReference type="Google" id="ProtNLM"/>
    </source>
</evidence>
<dbReference type="SUPFAM" id="SSF53697">
    <property type="entry name" value="SIS domain"/>
    <property type="match status" value="1"/>
</dbReference>
<dbReference type="RefSeq" id="WP_076613803.1">
    <property type="nucleotide sequence ID" value="NZ_CP019323.1"/>
</dbReference>
<dbReference type="PROSITE" id="PS51071">
    <property type="entry name" value="HTH_RPIR"/>
    <property type="match status" value="1"/>
</dbReference>
<protein>
    <recommendedName>
        <fullName evidence="5">RpiR family transcriptional regulator</fullName>
    </recommendedName>
</protein>
<dbReference type="Pfam" id="PF01418">
    <property type="entry name" value="HTH_6"/>
    <property type="match status" value="1"/>
</dbReference>
<evidence type="ECO:0000313" key="4">
    <source>
        <dbReference type="Proteomes" id="UP000187499"/>
    </source>
</evidence>
<dbReference type="InterPro" id="IPR047640">
    <property type="entry name" value="RpiR-like"/>
</dbReference>
<dbReference type="Pfam" id="PF01380">
    <property type="entry name" value="SIS"/>
    <property type="match status" value="1"/>
</dbReference>
<reference evidence="4" key="1">
    <citation type="submission" date="2016-12" db="EMBL/GenBank/DDBJ databases">
        <authorList>
            <person name="Jung M.Y."/>
            <person name="Lee S.H."/>
        </authorList>
    </citation>
    <scope>NUCLEOTIDE SEQUENCE [LARGE SCALE GENOMIC DNA]</scope>
    <source>
        <strain evidence="4">WiKim39</strain>
    </source>
</reference>
<dbReference type="InterPro" id="IPR046348">
    <property type="entry name" value="SIS_dom_sf"/>
</dbReference>